<dbReference type="Pfam" id="PF17779">
    <property type="entry name" value="WHD_NOD2"/>
    <property type="match status" value="1"/>
</dbReference>
<dbReference type="Gene3D" id="3.40.50.300">
    <property type="entry name" value="P-loop containing nucleotide triphosphate hydrolases"/>
    <property type="match status" value="1"/>
</dbReference>
<dbReference type="FunFam" id="3.40.50.300:FF:000210">
    <property type="entry name" value="Si:dkey-16p6.1"/>
    <property type="match status" value="1"/>
</dbReference>
<reference evidence="8" key="2">
    <citation type="submission" date="2025-08" db="UniProtKB">
        <authorList>
            <consortium name="Ensembl"/>
        </authorList>
    </citation>
    <scope>IDENTIFICATION</scope>
</reference>
<dbReference type="InterPro" id="IPR029495">
    <property type="entry name" value="NACHT-assoc"/>
</dbReference>
<name>A0AAY5E9H1_ELEEL</name>
<feature type="domain" description="NACHT" evidence="7">
    <location>
        <begin position="80"/>
        <end position="215"/>
    </location>
</feature>
<dbReference type="InterPro" id="IPR001611">
    <property type="entry name" value="Leu-rich_rpt"/>
</dbReference>
<reference evidence="8" key="3">
    <citation type="submission" date="2025-09" db="UniProtKB">
        <authorList>
            <consortium name="Ensembl"/>
        </authorList>
    </citation>
    <scope>IDENTIFICATION</scope>
</reference>
<evidence type="ECO:0000256" key="4">
    <source>
        <dbReference type="ARBA" id="ARBA00022737"/>
    </source>
</evidence>
<dbReference type="InterPro" id="IPR027417">
    <property type="entry name" value="P-loop_NTPase"/>
</dbReference>
<dbReference type="InterPro" id="IPR032675">
    <property type="entry name" value="LRR_dom_sf"/>
</dbReference>
<dbReference type="InterPro" id="IPR041075">
    <property type="entry name" value="NOD1/2_WH"/>
</dbReference>
<evidence type="ECO:0000256" key="5">
    <source>
        <dbReference type="ARBA" id="ARBA00022741"/>
    </source>
</evidence>
<evidence type="ECO:0000313" key="8">
    <source>
        <dbReference type="Ensembl" id="ENSEEEP00000053535.1"/>
    </source>
</evidence>
<dbReference type="SMART" id="SM01288">
    <property type="entry name" value="FISNA"/>
    <property type="match status" value="1"/>
</dbReference>
<comment type="subcellular location">
    <subcellularLocation>
        <location evidence="1">Cytoplasm</location>
    </subcellularLocation>
</comment>
<dbReference type="SUPFAM" id="SSF52540">
    <property type="entry name" value="P-loop containing nucleoside triphosphate hydrolases"/>
    <property type="match status" value="1"/>
</dbReference>
<dbReference type="CDD" id="cd00116">
    <property type="entry name" value="LRR_RI"/>
    <property type="match status" value="1"/>
</dbReference>
<accession>A0AAY5E9H1</accession>
<dbReference type="GO" id="GO:0005737">
    <property type="term" value="C:cytoplasm"/>
    <property type="evidence" value="ECO:0007669"/>
    <property type="project" value="UniProtKB-SubCell"/>
</dbReference>
<dbReference type="Pfam" id="PF05729">
    <property type="entry name" value="NACHT"/>
    <property type="match status" value="1"/>
</dbReference>
<keyword evidence="3" id="KW-0433">Leucine-rich repeat</keyword>
<dbReference type="Proteomes" id="UP000314983">
    <property type="component" value="Chromosome 5"/>
</dbReference>
<evidence type="ECO:0000256" key="2">
    <source>
        <dbReference type="ARBA" id="ARBA00022490"/>
    </source>
</evidence>
<protein>
    <recommendedName>
        <fullName evidence="7">NACHT domain-containing protein</fullName>
    </recommendedName>
</protein>
<evidence type="ECO:0000259" key="7">
    <source>
        <dbReference type="PROSITE" id="PS50837"/>
    </source>
</evidence>
<evidence type="ECO:0000256" key="3">
    <source>
        <dbReference type="ARBA" id="ARBA00022614"/>
    </source>
</evidence>
<dbReference type="GeneTree" id="ENSGT01150000286911"/>
<dbReference type="Ensembl" id="ENSEEET00000055413.1">
    <property type="protein sequence ID" value="ENSEEEP00000053535.1"/>
    <property type="gene ID" value="ENSEEEG00000026645.1"/>
</dbReference>
<sequence>MKMKYKQKFGNLCEEAPIECDRVPIKDTYTEVYMIKGCTGGVNTKHEVRQVEDFYPKTEETPVTLSDLFKVQSPENKQGTKVLTLGIAGVGKTVSVHKFILDWAEEKCNQDINFIMYLPFRELNLIKDEKYSLSKLLLYFHQELHSGDEKEILNEKLRLLFILDGLDESRIPLDLHQKKVSNVNEKTTLDKLITNLINGELLPSALLWITSRPEAVSKINYQYFNLVTEIRGFNDQQKEEYFRKRIRDEDQATTILSHIKTARSLYILCHIPVFCRIAATVLQKMLKDGTDMKNQMTEKYNTKQNTDNAVSSETKRAEVLGIMKLGKLAFLQLQKGRLLFYEKDLKKYGINSQEALVHSGICTQFFNQEGNSFSFVHLSFQEFLAAVFVFLTFRDEVGKAMRSENGHLDLFLRFLLGLSLESNQRLLRSLHPEQDIREESLEETVNYIKKTITRTKSFEETINLFHCLSELKDNSLISEIQTFLNSGDLSTQTLSSAQCSALVFVLLMSEEIQEKFELKKFRPSDKGLKELLPVLKNTRLSGCDLTEGSCKSLTSVLQTENTLRELEMNNNDLQNSGVEQLCAGLKSSHCKLEILRLSGCGLTEGTCKFLTSVLQTENSLRELEMNNNDLQNSGVKQLCAGLKSSHCKLEILRLSGCGLNEESCKSLTSVLQTENSLRELKINNNDLQNSGVEQLCAGLKSSNCKLKILRLSGCGLNEESCKSLTSVLQTENSLRELKINNNDLQNSGVEQLCAGLKSSNCKLEILRLSGCGLNEESCKSLTSVLQTENSLRELKINNNDLQNSGVEQLCAGLKSSNCKLEILRLSGCGLTEESCKSLTSVLQTENSLRELEMNNNDLQNSGVEQLCAGLKSSHCKLEILR</sequence>
<dbReference type="SMART" id="SM00368">
    <property type="entry name" value="LRR_RI"/>
    <property type="match status" value="12"/>
</dbReference>
<keyword evidence="6" id="KW-0067">ATP-binding</keyword>
<dbReference type="SUPFAM" id="SSF52047">
    <property type="entry name" value="RNI-like"/>
    <property type="match status" value="1"/>
</dbReference>
<keyword evidence="9" id="KW-1185">Reference proteome</keyword>
<reference evidence="8 9" key="1">
    <citation type="submission" date="2020-05" db="EMBL/GenBank/DDBJ databases">
        <title>Electrophorus electricus (electric eel) genome, fEleEle1, primary haplotype.</title>
        <authorList>
            <person name="Myers G."/>
            <person name="Meyer A."/>
            <person name="Fedrigo O."/>
            <person name="Formenti G."/>
            <person name="Rhie A."/>
            <person name="Tracey A."/>
            <person name="Sims Y."/>
            <person name="Jarvis E.D."/>
        </authorList>
    </citation>
    <scope>NUCLEOTIDE SEQUENCE [LARGE SCALE GENOMIC DNA]</scope>
</reference>
<dbReference type="PANTHER" id="PTHR24106">
    <property type="entry name" value="NACHT, LRR AND CARD DOMAINS-CONTAINING"/>
    <property type="match status" value="1"/>
</dbReference>
<keyword evidence="4" id="KW-0677">Repeat</keyword>
<dbReference type="InterPro" id="IPR007111">
    <property type="entry name" value="NACHT_NTPase"/>
</dbReference>
<dbReference type="AlphaFoldDB" id="A0AAY5E9H1"/>
<dbReference type="InterPro" id="IPR051261">
    <property type="entry name" value="NLR"/>
</dbReference>
<dbReference type="GO" id="GO:0005524">
    <property type="term" value="F:ATP binding"/>
    <property type="evidence" value="ECO:0007669"/>
    <property type="project" value="UniProtKB-KW"/>
</dbReference>
<evidence type="ECO:0000256" key="6">
    <source>
        <dbReference type="ARBA" id="ARBA00022840"/>
    </source>
</evidence>
<dbReference type="InterPro" id="IPR041267">
    <property type="entry name" value="NLRP_HD2"/>
</dbReference>
<dbReference type="Pfam" id="PF13516">
    <property type="entry name" value="LRR_6"/>
    <property type="match status" value="7"/>
</dbReference>
<proteinExistence type="predicted"/>
<organism evidence="8 9">
    <name type="scientific">Electrophorus electricus</name>
    <name type="common">Electric eel</name>
    <name type="synonym">Gymnotus electricus</name>
    <dbReference type="NCBI Taxonomy" id="8005"/>
    <lineage>
        <taxon>Eukaryota</taxon>
        <taxon>Metazoa</taxon>
        <taxon>Chordata</taxon>
        <taxon>Craniata</taxon>
        <taxon>Vertebrata</taxon>
        <taxon>Euteleostomi</taxon>
        <taxon>Actinopterygii</taxon>
        <taxon>Neopterygii</taxon>
        <taxon>Teleostei</taxon>
        <taxon>Ostariophysi</taxon>
        <taxon>Gymnotiformes</taxon>
        <taxon>Gymnotoidei</taxon>
        <taxon>Gymnotidae</taxon>
        <taxon>Electrophorus</taxon>
    </lineage>
</organism>
<keyword evidence="2" id="KW-0963">Cytoplasm</keyword>
<evidence type="ECO:0000313" key="9">
    <source>
        <dbReference type="Proteomes" id="UP000314983"/>
    </source>
</evidence>
<dbReference type="Pfam" id="PF14484">
    <property type="entry name" value="FISNA"/>
    <property type="match status" value="1"/>
</dbReference>
<dbReference type="PROSITE" id="PS50837">
    <property type="entry name" value="NACHT"/>
    <property type="match status" value="1"/>
</dbReference>
<evidence type="ECO:0000256" key="1">
    <source>
        <dbReference type="ARBA" id="ARBA00004496"/>
    </source>
</evidence>
<keyword evidence="5" id="KW-0547">Nucleotide-binding</keyword>
<dbReference type="Gene3D" id="3.80.10.10">
    <property type="entry name" value="Ribonuclease Inhibitor"/>
    <property type="match status" value="2"/>
</dbReference>
<dbReference type="Pfam" id="PF17776">
    <property type="entry name" value="NLRC4_HD2"/>
    <property type="match status" value="1"/>
</dbReference>